<sequence length="334" mass="36666">MLSFILQRFLSLIPTLLGIVVAVFLMIHLVPGDPAQVMLGERASPQSLAELRAEMGLDQPLHVQLGRFLAGLLRGDLGRSMKTHEAISEELRRRFPATVELTLASMLFASVFGIGAGVLSAVRRGSWLDYTGMTASLVGVSTPIFWLGLILILLFSTRLELFPISGRVSPDVFVPSVTGLLLMDSLLCADLRAFGDALWHLVLPAVTLGTVPTAVISRMTRSSMLEVLREDYIRTARAKGLSEWVVILKHALRNSFIPVLTVLSLEFGYLLGGAVITETIFAWPGVGRWLLLSVEARDFRAVQGGVILLSTIFVLINLVADVLYAWLDPRIKYQ</sequence>
<comment type="similarity">
    <text evidence="7">Belongs to the binding-protein-dependent transport system permease family.</text>
</comment>
<keyword evidence="2 7" id="KW-0813">Transport</keyword>
<comment type="caution">
    <text evidence="9">The sequence shown here is derived from an EMBL/GenBank/DDBJ whole genome shotgun (WGS) entry which is preliminary data.</text>
</comment>
<proteinExistence type="inferred from homology"/>
<evidence type="ECO:0000313" key="9">
    <source>
        <dbReference type="EMBL" id="OGG45638.1"/>
    </source>
</evidence>
<dbReference type="InterPro" id="IPR035906">
    <property type="entry name" value="MetI-like_sf"/>
</dbReference>
<dbReference type="SUPFAM" id="SSF161098">
    <property type="entry name" value="MetI-like"/>
    <property type="match status" value="1"/>
</dbReference>
<dbReference type="PANTHER" id="PTHR43163:SF6">
    <property type="entry name" value="DIPEPTIDE TRANSPORT SYSTEM PERMEASE PROTEIN DPPB-RELATED"/>
    <property type="match status" value="1"/>
</dbReference>
<dbReference type="Proteomes" id="UP000178606">
    <property type="component" value="Unassembled WGS sequence"/>
</dbReference>
<dbReference type="Pfam" id="PF00528">
    <property type="entry name" value="BPD_transp_1"/>
    <property type="match status" value="1"/>
</dbReference>
<dbReference type="Gene3D" id="1.10.3720.10">
    <property type="entry name" value="MetI-like"/>
    <property type="match status" value="1"/>
</dbReference>
<dbReference type="Pfam" id="PF19300">
    <property type="entry name" value="BPD_transp_1_N"/>
    <property type="match status" value="1"/>
</dbReference>
<evidence type="ECO:0000256" key="4">
    <source>
        <dbReference type="ARBA" id="ARBA00022692"/>
    </source>
</evidence>
<feature type="transmembrane region" description="Helical" evidence="7">
    <location>
        <begin position="197"/>
        <end position="216"/>
    </location>
</feature>
<gene>
    <name evidence="9" type="ORF">A3F84_28870</name>
</gene>
<dbReference type="InterPro" id="IPR045621">
    <property type="entry name" value="BPD_transp_1_N"/>
</dbReference>
<dbReference type="PROSITE" id="PS50928">
    <property type="entry name" value="ABC_TM1"/>
    <property type="match status" value="1"/>
</dbReference>
<evidence type="ECO:0000256" key="1">
    <source>
        <dbReference type="ARBA" id="ARBA00004651"/>
    </source>
</evidence>
<keyword evidence="6 7" id="KW-0472">Membrane</keyword>
<feature type="transmembrane region" description="Helical" evidence="7">
    <location>
        <begin position="12"/>
        <end position="30"/>
    </location>
</feature>
<dbReference type="EMBL" id="MFKF01000369">
    <property type="protein sequence ID" value="OGG45638.1"/>
    <property type="molecule type" value="Genomic_DNA"/>
</dbReference>
<dbReference type="InterPro" id="IPR000515">
    <property type="entry name" value="MetI-like"/>
</dbReference>
<feature type="transmembrane region" description="Helical" evidence="7">
    <location>
        <begin position="306"/>
        <end position="327"/>
    </location>
</feature>
<dbReference type="GO" id="GO:0005886">
    <property type="term" value="C:plasma membrane"/>
    <property type="evidence" value="ECO:0007669"/>
    <property type="project" value="UniProtKB-SubCell"/>
</dbReference>
<evidence type="ECO:0000259" key="8">
    <source>
        <dbReference type="PROSITE" id="PS50928"/>
    </source>
</evidence>
<keyword evidence="4 7" id="KW-0812">Transmembrane</keyword>
<dbReference type="CDD" id="cd06261">
    <property type="entry name" value="TM_PBP2"/>
    <property type="match status" value="1"/>
</dbReference>
<comment type="subcellular location">
    <subcellularLocation>
        <location evidence="1 7">Cell membrane</location>
        <topology evidence="1 7">Multi-pass membrane protein</topology>
    </subcellularLocation>
</comment>
<keyword evidence="3" id="KW-1003">Cell membrane</keyword>
<evidence type="ECO:0000256" key="2">
    <source>
        <dbReference type="ARBA" id="ARBA00022448"/>
    </source>
</evidence>
<name>A0A1F6C913_HANXR</name>
<feature type="transmembrane region" description="Helical" evidence="7">
    <location>
        <begin position="134"/>
        <end position="155"/>
    </location>
</feature>
<protein>
    <submittedName>
        <fullName evidence="9">Peptide ABC transporter permease</fullName>
    </submittedName>
</protein>
<accession>A0A1F6C913</accession>
<evidence type="ECO:0000256" key="7">
    <source>
        <dbReference type="RuleBase" id="RU363032"/>
    </source>
</evidence>
<evidence type="ECO:0000256" key="3">
    <source>
        <dbReference type="ARBA" id="ARBA00022475"/>
    </source>
</evidence>
<evidence type="ECO:0000313" key="10">
    <source>
        <dbReference type="Proteomes" id="UP000178606"/>
    </source>
</evidence>
<dbReference type="PANTHER" id="PTHR43163">
    <property type="entry name" value="DIPEPTIDE TRANSPORT SYSTEM PERMEASE PROTEIN DPPB-RELATED"/>
    <property type="match status" value="1"/>
</dbReference>
<feature type="domain" description="ABC transmembrane type-1" evidence="8">
    <location>
        <begin position="95"/>
        <end position="324"/>
    </location>
</feature>
<dbReference type="AlphaFoldDB" id="A0A1F6C913"/>
<keyword evidence="5 7" id="KW-1133">Transmembrane helix</keyword>
<organism evidence="9 10">
    <name type="scientific">Handelsmanbacteria sp. (strain RIFCSPLOWO2_12_FULL_64_10)</name>
    <dbReference type="NCBI Taxonomy" id="1817868"/>
    <lineage>
        <taxon>Bacteria</taxon>
        <taxon>Candidatus Handelsmaniibacteriota</taxon>
    </lineage>
</organism>
<reference evidence="9 10" key="1">
    <citation type="journal article" date="2016" name="Nat. Commun.">
        <title>Thousands of microbial genomes shed light on interconnected biogeochemical processes in an aquifer system.</title>
        <authorList>
            <person name="Anantharaman K."/>
            <person name="Brown C.T."/>
            <person name="Hug L.A."/>
            <person name="Sharon I."/>
            <person name="Castelle C.J."/>
            <person name="Probst A.J."/>
            <person name="Thomas B.C."/>
            <person name="Singh A."/>
            <person name="Wilkins M.J."/>
            <person name="Karaoz U."/>
            <person name="Brodie E.L."/>
            <person name="Williams K.H."/>
            <person name="Hubbard S.S."/>
            <person name="Banfield J.F."/>
        </authorList>
    </citation>
    <scope>NUCLEOTIDE SEQUENCE [LARGE SCALE GENOMIC DNA]</scope>
    <source>
        <strain evidence="10">RIFCSPLOWO2_12_FULL_64_10</strain>
    </source>
</reference>
<feature type="transmembrane region" description="Helical" evidence="7">
    <location>
        <begin position="259"/>
        <end position="286"/>
    </location>
</feature>
<dbReference type="GO" id="GO:0055085">
    <property type="term" value="P:transmembrane transport"/>
    <property type="evidence" value="ECO:0007669"/>
    <property type="project" value="InterPro"/>
</dbReference>
<feature type="transmembrane region" description="Helical" evidence="7">
    <location>
        <begin position="101"/>
        <end position="122"/>
    </location>
</feature>
<evidence type="ECO:0000256" key="6">
    <source>
        <dbReference type="ARBA" id="ARBA00023136"/>
    </source>
</evidence>
<evidence type="ECO:0000256" key="5">
    <source>
        <dbReference type="ARBA" id="ARBA00022989"/>
    </source>
</evidence>